<feature type="compositionally biased region" description="Low complexity" evidence="1">
    <location>
        <begin position="245"/>
        <end position="259"/>
    </location>
</feature>
<protein>
    <submittedName>
        <fullName evidence="2">Uncharacterized protein</fullName>
    </submittedName>
</protein>
<sequence length="655" mass="70957">MDDPFRPNAIGLPFTLTIASRYAVEFTSGVDHNYEVYLARVGYATGEIAKVPLSTFASDVWARLLEAWLGTRADGHTGEWPCLALEIYDEPPAPAKSGEHERELLERYLKSDLAKDDACAEAGASGLPPEVQKELEEASMKTETDADEEERDFGEDDDADGSGPAGWLQKFQRRVQRSPWQRSLRSADCDAWRSTVDAMTGVEDENTEKGANLHVSAGTDEAAVTRGELRGLIGDIVRAAMQEQSRSSSAAAASSSAAAGKPDEKSKPDEKGEDPWQSSDPWTASGGESWQSRWWQADSRTSWEDRQPDQKDSWQKDSGWSHDAAWTRGTGSRPELAGWMLNLEQSMGQLGYIIMQGSNFQDGGAQPSTTTPPSNSGGHGEEYNATLASTTADPNNWWPLPPIPEIATDQEQEWELVSNQGELYWLGSGTRITAGSEPRVSVADRVQEIEAGGACAGEGLACGASPPLGGRLREQKRLGRRRSLGRPLGLSSCLGLAARAAAAAAGPGGLSCRGYRYGGIDWDDVRSKLEVYADKYLDRPQLLGDVFQLAADYSVSYHPGNECVLGDLSLRFFWLGLERQSLQLAVRQLSTGEPRSDMEQILQADVHVVLGPRARVVGGRGVRVAIVQHLGGGSGVASGRRSGCMRPCGETEIIR</sequence>
<feature type="compositionally biased region" description="Polar residues" evidence="1">
    <location>
        <begin position="276"/>
        <end position="300"/>
    </location>
</feature>
<feature type="compositionally biased region" description="Basic and acidic residues" evidence="1">
    <location>
        <begin position="261"/>
        <end position="274"/>
    </location>
</feature>
<accession>A0ABN9W2R1</accession>
<feature type="compositionally biased region" description="Acidic residues" evidence="1">
    <location>
        <begin position="145"/>
        <end position="160"/>
    </location>
</feature>
<gene>
    <name evidence="2" type="ORF">PCOR1329_LOCUS63502</name>
</gene>
<feature type="compositionally biased region" description="Basic and acidic residues" evidence="1">
    <location>
        <begin position="301"/>
        <end position="315"/>
    </location>
</feature>
<dbReference type="Proteomes" id="UP001189429">
    <property type="component" value="Unassembled WGS sequence"/>
</dbReference>
<evidence type="ECO:0000313" key="3">
    <source>
        <dbReference type="Proteomes" id="UP001189429"/>
    </source>
</evidence>
<feature type="region of interest" description="Disordered" evidence="1">
    <location>
        <begin position="244"/>
        <end position="333"/>
    </location>
</feature>
<reference evidence="2" key="1">
    <citation type="submission" date="2023-10" db="EMBL/GenBank/DDBJ databases">
        <authorList>
            <person name="Chen Y."/>
            <person name="Shah S."/>
            <person name="Dougan E. K."/>
            <person name="Thang M."/>
            <person name="Chan C."/>
        </authorList>
    </citation>
    <scope>NUCLEOTIDE SEQUENCE [LARGE SCALE GENOMIC DNA]</scope>
</reference>
<keyword evidence="3" id="KW-1185">Reference proteome</keyword>
<evidence type="ECO:0000256" key="1">
    <source>
        <dbReference type="SAM" id="MobiDB-lite"/>
    </source>
</evidence>
<name>A0ABN9W2R1_9DINO</name>
<feature type="region of interest" description="Disordered" evidence="1">
    <location>
        <begin position="119"/>
        <end position="174"/>
    </location>
</feature>
<dbReference type="EMBL" id="CAUYUJ010018059">
    <property type="protein sequence ID" value="CAK0880340.1"/>
    <property type="molecule type" value="Genomic_DNA"/>
</dbReference>
<feature type="compositionally biased region" description="Basic and acidic residues" evidence="1">
    <location>
        <begin position="131"/>
        <end position="144"/>
    </location>
</feature>
<feature type="region of interest" description="Disordered" evidence="1">
    <location>
        <begin position="358"/>
        <end position="383"/>
    </location>
</feature>
<feature type="compositionally biased region" description="Polar residues" evidence="1">
    <location>
        <begin position="358"/>
        <end position="376"/>
    </location>
</feature>
<evidence type="ECO:0000313" key="2">
    <source>
        <dbReference type="EMBL" id="CAK0880340.1"/>
    </source>
</evidence>
<comment type="caution">
    <text evidence="2">The sequence shown here is derived from an EMBL/GenBank/DDBJ whole genome shotgun (WGS) entry which is preliminary data.</text>
</comment>
<proteinExistence type="predicted"/>
<organism evidence="2 3">
    <name type="scientific">Prorocentrum cordatum</name>
    <dbReference type="NCBI Taxonomy" id="2364126"/>
    <lineage>
        <taxon>Eukaryota</taxon>
        <taxon>Sar</taxon>
        <taxon>Alveolata</taxon>
        <taxon>Dinophyceae</taxon>
        <taxon>Prorocentrales</taxon>
        <taxon>Prorocentraceae</taxon>
        <taxon>Prorocentrum</taxon>
    </lineage>
</organism>